<dbReference type="GO" id="GO:0016301">
    <property type="term" value="F:kinase activity"/>
    <property type="evidence" value="ECO:0007669"/>
    <property type="project" value="UniProtKB-KW"/>
</dbReference>
<accession>A0A0D0ITP3</accession>
<gene>
    <name evidence="1" type="ORF">ST44_10920</name>
</gene>
<evidence type="ECO:0000313" key="2">
    <source>
        <dbReference type="Proteomes" id="UP000032046"/>
    </source>
</evidence>
<keyword evidence="2" id="KW-1185">Reference proteome</keyword>
<dbReference type="EMBL" id="JXQK01000080">
    <property type="protein sequence ID" value="KIP60509.1"/>
    <property type="molecule type" value="Genomic_DNA"/>
</dbReference>
<dbReference type="AlphaFoldDB" id="A0A0D0ITP3"/>
<name>A0A0D0ITP3_9BACT</name>
<dbReference type="Pfam" id="PF13189">
    <property type="entry name" value="Cytidylate_kin2"/>
    <property type="match status" value="1"/>
</dbReference>
<keyword evidence="1" id="KW-0418">Kinase</keyword>
<protein>
    <submittedName>
        <fullName evidence="1">Cytidylate kinase</fullName>
    </submittedName>
</protein>
<keyword evidence="1" id="KW-0808">Transferase</keyword>
<dbReference type="RefSeq" id="WP_042519960.1">
    <property type="nucleotide sequence ID" value="NZ_JXQK01000080.1"/>
</dbReference>
<dbReference type="STRING" id="1602171.ST44_10920"/>
<sequence>MDKIKKNIIINVGRQIGSGGRIIAKMLADDFKCGFYDRELLTIAAKESGFCEKFFEQNDEQKGFFHSLFHMHTPFVGDGSFYDNDFSQEGLFKMQSDTIRKLADEGSCVFVGRCADYVLRDYENVVNIFITASIEDRISEIRKRKECQEDEALKIIKNGEKSRSTYYNYYTGKKWGDSSSYDLCVNTSLLGIEGTEAYIKEFIEKVLHIG</sequence>
<organism evidence="1 2">
    <name type="scientific">Prevotella pectinovora</name>
    <dbReference type="NCBI Taxonomy" id="1602169"/>
    <lineage>
        <taxon>Bacteria</taxon>
        <taxon>Pseudomonadati</taxon>
        <taxon>Bacteroidota</taxon>
        <taxon>Bacteroidia</taxon>
        <taxon>Bacteroidales</taxon>
        <taxon>Prevotellaceae</taxon>
        <taxon>Prevotella</taxon>
    </lineage>
</organism>
<evidence type="ECO:0000313" key="1">
    <source>
        <dbReference type="EMBL" id="KIP60509.1"/>
    </source>
</evidence>
<comment type="caution">
    <text evidence="1">The sequence shown here is derived from an EMBL/GenBank/DDBJ whole genome shotgun (WGS) entry which is preliminary data.</text>
</comment>
<dbReference type="SUPFAM" id="SSF52540">
    <property type="entry name" value="P-loop containing nucleoside triphosphate hydrolases"/>
    <property type="match status" value="1"/>
</dbReference>
<dbReference type="InterPro" id="IPR027417">
    <property type="entry name" value="P-loop_NTPase"/>
</dbReference>
<dbReference type="Proteomes" id="UP000032046">
    <property type="component" value="Unassembled WGS sequence"/>
</dbReference>
<dbReference type="Gene3D" id="3.40.50.300">
    <property type="entry name" value="P-loop containing nucleotide triphosphate hydrolases"/>
    <property type="match status" value="1"/>
</dbReference>
<proteinExistence type="predicted"/>
<reference evidence="1 2" key="1">
    <citation type="submission" date="2015-01" db="EMBL/GenBank/DDBJ databases">
        <title>Comparative genomics of non-oral Prevotella species.</title>
        <authorList>
            <person name="Accetto T."/>
            <person name="Nograsek B."/>
            <person name="Avgustin G."/>
        </authorList>
    </citation>
    <scope>NUCLEOTIDE SEQUENCE [LARGE SCALE GENOMIC DNA]</scope>
    <source>
        <strain evidence="1 2">P5-119</strain>
    </source>
</reference>